<dbReference type="AlphaFoldDB" id="A0A8H4U2Z6"/>
<reference evidence="2" key="2">
    <citation type="submission" date="2020-05" db="EMBL/GenBank/DDBJ databases">
        <authorList>
            <person name="Kim H.-S."/>
            <person name="Proctor R.H."/>
            <person name="Brown D.W."/>
        </authorList>
    </citation>
    <scope>NUCLEOTIDE SEQUENCE</scope>
    <source>
        <strain evidence="2">NRRL 20472</strain>
    </source>
</reference>
<name>A0A8H4U2Z6_9HYPO</name>
<evidence type="ECO:0000313" key="3">
    <source>
        <dbReference type="Proteomes" id="UP000622797"/>
    </source>
</evidence>
<feature type="compositionally biased region" description="Basic and acidic residues" evidence="1">
    <location>
        <begin position="165"/>
        <end position="184"/>
    </location>
</feature>
<reference evidence="2" key="1">
    <citation type="journal article" date="2020" name="BMC Genomics">
        <title>Correction to: Identification and distribution of gene clusters required for synthesis of sphingolipid metabolism inhibitors in diverse species of the filamentous fungus Fusarium.</title>
        <authorList>
            <person name="Kim H.S."/>
            <person name="Lohmar J.M."/>
            <person name="Busman M."/>
            <person name="Brown D.W."/>
            <person name="Naumann T.A."/>
            <person name="Divon H.H."/>
            <person name="Lysoe E."/>
            <person name="Uhlig S."/>
            <person name="Proctor R.H."/>
        </authorList>
    </citation>
    <scope>NUCLEOTIDE SEQUENCE</scope>
    <source>
        <strain evidence="2">NRRL 20472</strain>
    </source>
</reference>
<keyword evidence="3" id="KW-1185">Reference proteome</keyword>
<gene>
    <name evidence="2" type="ORF">FSARC_3812</name>
</gene>
<feature type="compositionally biased region" description="Polar residues" evidence="1">
    <location>
        <begin position="1"/>
        <end position="10"/>
    </location>
</feature>
<evidence type="ECO:0000313" key="2">
    <source>
        <dbReference type="EMBL" id="KAF4968846.1"/>
    </source>
</evidence>
<dbReference type="EMBL" id="JABEXW010000185">
    <property type="protein sequence ID" value="KAF4968846.1"/>
    <property type="molecule type" value="Genomic_DNA"/>
</dbReference>
<dbReference type="OrthoDB" id="5184961at2759"/>
<protein>
    <submittedName>
        <fullName evidence="2">Uncharacterized protein</fullName>
    </submittedName>
</protein>
<sequence>MGCSASSPINDDSRAPRPAKQRGHQEIDIDNITIPQVTWETDESWSKWIHDAEKTSIAEGRHDDFLSIYQELMFQGVRGYLASRYPECEANGTIDAMGEFHVCTGAGQCSGDDKCKFPTDTQFVLDSLYSGIAHVCSLAINKPPQKPLNPESKAESTTLTTTENNDEKVESANHEKTQEGEHDQQQQPWLVPGAELDSPEMRGAKHAMLKHVAGMKAMGANVGHALIMIFIGADLVVCRFDDSPKPPTINRRPVPRPKELIKLMNEMAKDARKVPQAFQGMFAANWFHQAATNCSSGYDGSTVWDEGTFPFSLPNGQEYPEPTRLLVTRLYKDMTESVDEIYFTIAPPPYPGQDSSSRDPVTLVRKLDPTKEPGGIVRISLVIGISRNIIWPKIGDFAKNPALKAGENAVLEYAKRLHAQGKLDRCSIIVYMGTDETMFKFVGNPITIKQQTRLLPPARGLATPTDIAAALASPQSPANDKSLEMDFNLKVSLQPKHELFGSESQFQAVKQHVKESTEHYSHQELNDQAILSAPRVARHFLEMNFPNCDISDEGPFPVVLDDGREIVLQDTRLLVARDPKQEPSSIVSALVTVPCPAGRDAEPAMFSTKVWLDTPEMKAADNRLLALLKRWHGQGLVSKIDCMAHIMMGKDGTIYKFVDGERFEDYSEERMQQIHWG</sequence>
<proteinExistence type="predicted"/>
<accession>A0A8H4U2Z6</accession>
<organism evidence="2 3">
    <name type="scientific">Fusarium sarcochroum</name>
    <dbReference type="NCBI Taxonomy" id="1208366"/>
    <lineage>
        <taxon>Eukaryota</taxon>
        <taxon>Fungi</taxon>
        <taxon>Dikarya</taxon>
        <taxon>Ascomycota</taxon>
        <taxon>Pezizomycotina</taxon>
        <taxon>Sordariomycetes</taxon>
        <taxon>Hypocreomycetidae</taxon>
        <taxon>Hypocreales</taxon>
        <taxon>Nectriaceae</taxon>
        <taxon>Fusarium</taxon>
        <taxon>Fusarium lateritium species complex</taxon>
    </lineage>
</organism>
<evidence type="ECO:0000256" key="1">
    <source>
        <dbReference type="SAM" id="MobiDB-lite"/>
    </source>
</evidence>
<comment type="caution">
    <text evidence="2">The sequence shown here is derived from an EMBL/GenBank/DDBJ whole genome shotgun (WGS) entry which is preliminary data.</text>
</comment>
<feature type="region of interest" description="Disordered" evidence="1">
    <location>
        <begin position="1"/>
        <end position="25"/>
    </location>
</feature>
<feature type="region of interest" description="Disordered" evidence="1">
    <location>
        <begin position="143"/>
        <end position="189"/>
    </location>
</feature>
<dbReference type="Proteomes" id="UP000622797">
    <property type="component" value="Unassembled WGS sequence"/>
</dbReference>